<protein>
    <recommendedName>
        <fullName evidence="3">Glycerophosphoryl diester phosphodiesterase membrane domain-containing protein</fullName>
    </recommendedName>
</protein>
<name>X1TFZ4_9ZZZZ</name>
<dbReference type="Pfam" id="PF24400">
    <property type="entry name" value="DUF7544"/>
    <property type="match status" value="1"/>
</dbReference>
<comment type="caution">
    <text evidence="2">The sequence shown here is derived from an EMBL/GenBank/DDBJ whole genome shotgun (WGS) entry which is preliminary data.</text>
</comment>
<evidence type="ECO:0000313" key="2">
    <source>
        <dbReference type="EMBL" id="GAJ04199.1"/>
    </source>
</evidence>
<dbReference type="InterPro" id="IPR055966">
    <property type="entry name" value="DUF7544"/>
</dbReference>
<feature type="transmembrane region" description="Helical" evidence="1">
    <location>
        <begin position="207"/>
        <end position="231"/>
    </location>
</feature>
<organism evidence="2">
    <name type="scientific">marine sediment metagenome</name>
    <dbReference type="NCBI Taxonomy" id="412755"/>
    <lineage>
        <taxon>unclassified sequences</taxon>
        <taxon>metagenomes</taxon>
        <taxon>ecological metagenomes</taxon>
    </lineage>
</organism>
<feature type="transmembrane region" description="Helical" evidence="1">
    <location>
        <begin position="147"/>
        <end position="173"/>
    </location>
</feature>
<evidence type="ECO:0008006" key="3">
    <source>
        <dbReference type="Google" id="ProtNLM"/>
    </source>
</evidence>
<keyword evidence="1" id="KW-0472">Membrane</keyword>
<dbReference type="AlphaFoldDB" id="X1TFZ4"/>
<dbReference type="EMBL" id="BARW01034224">
    <property type="protein sequence ID" value="GAJ04199.1"/>
    <property type="molecule type" value="Genomic_DNA"/>
</dbReference>
<keyword evidence="1" id="KW-1133">Transmembrane helix</keyword>
<gene>
    <name evidence="2" type="ORF">S12H4_53691</name>
</gene>
<proteinExistence type="predicted"/>
<keyword evidence="1" id="KW-0812">Transmembrane</keyword>
<evidence type="ECO:0000256" key="1">
    <source>
        <dbReference type="SAM" id="Phobius"/>
    </source>
</evidence>
<feature type="non-terminal residue" evidence="2">
    <location>
        <position position="232"/>
    </location>
</feature>
<feature type="transmembrane region" description="Helical" evidence="1">
    <location>
        <begin position="57"/>
        <end position="78"/>
    </location>
</feature>
<feature type="non-terminal residue" evidence="2">
    <location>
        <position position="1"/>
    </location>
</feature>
<sequence length="232" mass="24486">AMFGGAMWRGRGSFGGSVPNLPVGGGGEGGEPHEVTAEALSFLASALDYVIEHVGELTMVLVGLGFVWLVFVFVILYIRCVFRFVFVDAVASEREPSLGSSWQQHYGQGLSLLGWVIIIALVPLALMAIALLPIVASGALIFSGEPLSAIVGAGGIVTIILAFGGAMVLLMILHNLTDDFLVPAMYVDRGGVVAGWRKVFAAWRGQFWTIVIFYLLKLALAIGAGIAAGFAM</sequence>
<accession>X1TFZ4</accession>
<reference evidence="2" key="1">
    <citation type="journal article" date="2014" name="Front. Microbiol.">
        <title>High frequency of phylogenetically diverse reductive dehalogenase-homologous genes in deep subseafloor sedimentary metagenomes.</title>
        <authorList>
            <person name="Kawai M."/>
            <person name="Futagami T."/>
            <person name="Toyoda A."/>
            <person name="Takaki Y."/>
            <person name="Nishi S."/>
            <person name="Hori S."/>
            <person name="Arai W."/>
            <person name="Tsubouchi T."/>
            <person name="Morono Y."/>
            <person name="Uchiyama I."/>
            <person name="Ito T."/>
            <person name="Fujiyama A."/>
            <person name="Inagaki F."/>
            <person name="Takami H."/>
        </authorList>
    </citation>
    <scope>NUCLEOTIDE SEQUENCE</scope>
    <source>
        <strain evidence="2">Expedition CK06-06</strain>
    </source>
</reference>
<feature type="transmembrane region" description="Helical" evidence="1">
    <location>
        <begin position="112"/>
        <end position="141"/>
    </location>
</feature>